<dbReference type="Proteomes" id="UP000435112">
    <property type="component" value="Unassembled WGS sequence"/>
</dbReference>
<accession>A0A6A4G6U5</accession>
<evidence type="ECO:0000313" key="3">
    <source>
        <dbReference type="EMBL" id="KAE9051134.1"/>
    </source>
</evidence>
<reference evidence="4 6" key="1">
    <citation type="submission" date="2018-08" db="EMBL/GenBank/DDBJ databases">
        <title>Genomic investigation of the strawberry pathogen Phytophthora fragariae indicates pathogenicity is determined by transcriptional variation in three key races.</title>
        <authorList>
            <person name="Adams T.M."/>
            <person name="Armitage A.D."/>
            <person name="Sobczyk M.K."/>
            <person name="Bates H.J."/>
            <person name="Dunwell J.M."/>
            <person name="Nellist C.F."/>
            <person name="Harrison R.J."/>
        </authorList>
    </citation>
    <scope>NUCLEOTIDE SEQUENCE [LARGE SCALE GENOMIC DNA]</scope>
    <source>
        <strain evidence="3 5">SCRP249</strain>
        <strain evidence="2 7">SCRP324</strain>
        <strain evidence="4 6">SCRP333</strain>
    </source>
</reference>
<dbReference type="Proteomes" id="UP000429607">
    <property type="component" value="Unassembled WGS sequence"/>
</dbReference>
<protein>
    <submittedName>
        <fullName evidence="4">Uncharacterized protein</fullName>
    </submittedName>
</protein>
<keyword evidence="6" id="KW-1185">Reference proteome</keyword>
<dbReference type="EMBL" id="QXFT01000052">
    <property type="protein sequence ID" value="KAE9357431.1"/>
    <property type="molecule type" value="Genomic_DNA"/>
</dbReference>
<evidence type="ECO:0000313" key="7">
    <source>
        <dbReference type="Proteomes" id="UP000435112"/>
    </source>
</evidence>
<evidence type="ECO:0000256" key="1">
    <source>
        <dbReference type="SAM" id="MobiDB-lite"/>
    </source>
</evidence>
<comment type="caution">
    <text evidence="4">The sequence shown here is derived from an EMBL/GenBank/DDBJ whole genome shotgun (WGS) entry which is preliminary data.</text>
</comment>
<evidence type="ECO:0000313" key="4">
    <source>
        <dbReference type="EMBL" id="KAE9357431.1"/>
    </source>
</evidence>
<dbReference type="EMBL" id="QXFV01000056">
    <property type="protein sequence ID" value="KAE9051134.1"/>
    <property type="molecule type" value="Genomic_DNA"/>
</dbReference>
<evidence type="ECO:0000313" key="5">
    <source>
        <dbReference type="Proteomes" id="UP000429607"/>
    </source>
</evidence>
<evidence type="ECO:0000313" key="6">
    <source>
        <dbReference type="Proteomes" id="UP000434957"/>
    </source>
</evidence>
<dbReference type="EMBL" id="QXFU01000057">
    <property type="protein sequence ID" value="KAE9046100.1"/>
    <property type="molecule type" value="Genomic_DNA"/>
</dbReference>
<feature type="region of interest" description="Disordered" evidence="1">
    <location>
        <begin position="10"/>
        <end position="29"/>
    </location>
</feature>
<organism evidence="4 6">
    <name type="scientific">Phytophthora rubi</name>
    <dbReference type="NCBI Taxonomy" id="129364"/>
    <lineage>
        <taxon>Eukaryota</taxon>
        <taxon>Sar</taxon>
        <taxon>Stramenopiles</taxon>
        <taxon>Oomycota</taxon>
        <taxon>Peronosporomycetes</taxon>
        <taxon>Peronosporales</taxon>
        <taxon>Peronosporaceae</taxon>
        <taxon>Phytophthora</taxon>
    </lineage>
</organism>
<name>A0A6A4G6U5_9STRA</name>
<dbReference type="Proteomes" id="UP000434957">
    <property type="component" value="Unassembled WGS sequence"/>
</dbReference>
<evidence type="ECO:0000313" key="2">
    <source>
        <dbReference type="EMBL" id="KAE9046100.1"/>
    </source>
</evidence>
<dbReference type="OrthoDB" id="10391141at2759"/>
<dbReference type="AlphaFoldDB" id="A0A6A4G6U5"/>
<gene>
    <name evidence="3" type="ORF">PR001_g1738</name>
    <name evidence="2" type="ORF">PR002_g1849</name>
    <name evidence="4" type="ORF">PR003_g1790</name>
</gene>
<sequence length="51" mass="5900">MAGEAVWDLAAQRLKQRDPPGEEESQGPNKFAKLAEVLREHEEKDLKLRRQ</sequence>
<proteinExistence type="predicted"/>